<protein>
    <submittedName>
        <fullName evidence="5">Ankyrin-like protein</fullName>
    </submittedName>
</protein>
<keyword evidence="4" id="KW-0732">Signal</keyword>
<dbReference type="InterPro" id="IPR050776">
    <property type="entry name" value="Ank_Repeat/CDKN_Inhibitor"/>
</dbReference>
<keyword evidence="2 3" id="KW-0040">ANK repeat</keyword>
<organism evidence="5 6">
    <name type="scientific">Kiritimatiella glycovorans</name>
    <dbReference type="NCBI Taxonomy" id="1307763"/>
    <lineage>
        <taxon>Bacteria</taxon>
        <taxon>Pseudomonadati</taxon>
        <taxon>Kiritimatiellota</taxon>
        <taxon>Kiritimatiellia</taxon>
        <taxon>Kiritimatiellales</taxon>
        <taxon>Kiritimatiellaceae</taxon>
        <taxon>Kiritimatiella</taxon>
    </lineage>
</organism>
<dbReference type="EMBL" id="CP010904">
    <property type="protein sequence ID" value="AKJ63989.1"/>
    <property type="molecule type" value="Genomic_DNA"/>
</dbReference>
<dbReference type="InterPro" id="IPR036770">
    <property type="entry name" value="Ankyrin_rpt-contain_sf"/>
</dbReference>
<dbReference type="AlphaFoldDB" id="A0A0G3EIL9"/>
<dbReference type="OrthoDB" id="407974at2"/>
<dbReference type="InterPro" id="IPR002110">
    <property type="entry name" value="Ankyrin_rpt"/>
</dbReference>
<dbReference type="Gene3D" id="1.25.40.20">
    <property type="entry name" value="Ankyrin repeat-containing domain"/>
    <property type="match status" value="1"/>
</dbReference>
<evidence type="ECO:0000313" key="6">
    <source>
        <dbReference type="Proteomes" id="UP000035268"/>
    </source>
</evidence>
<feature type="repeat" description="ANK" evidence="3">
    <location>
        <begin position="75"/>
        <end position="107"/>
    </location>
</feature>
<proteinExistence type="predicted"/>
<reference evidence="5 6" key="2">
    <citation type="journal article" date="2016" name="ISME J.">
        <title>Characterization of the first cultured representative of Verrucomicrobia subdivision 5 indicates the proposal of a novel phylum.</title>
        <authorList>
            <person name="Spring S."/>
            <person name="Bunk B."/>
            <person name="Sproer C."/>
            <person name="Schumann P."/>
            <person name="Rohde M."/>
            <person name="Tindall B.J."/>
            <person name="Klenk H.P."/>
        </authorList>
    </citation>
    <scope>NUCLEOTIDE SEQUENCE [LARGE SCALE GENOMIC DNA]</scope>
    <source>
        <strain evidence="5 6">L21-Fru-AB</strain>
    </source>
</reference>
<dbReference type="SUPFAM" id="SSF48403">
    <property type="entry name" value="Ankyrin repeat"/>
    <property type="match status" value="1"/>
</dbReference>
<feature type="chain" id="PRO_5005184249" evidence="4">
    <location>
        <begin position="23"/>
        <end position="203"/>
    </location>
</feature>
<reference evidence="6" key="1">
    <citation type="submission" date="2015-02" db="EMBL/GenBank/DDBJ databases">
        <title>Description and complete genome sequence of the first cultured representative of the subdivision 5 of the Verrucomicrobia phylum.</title>
        <authorList>
            <person name="Spring S."/>
            <person name="Bunk B."/>
            <person name="Sproer C."/>
            <person name="Klenk H.-P."/>
        </authorList>
    </citation>
    <scope>NUCLEOTIDE SEQUENCE [LARGE SCALE GENOMIC DNA]</scope>
    <source>
        <strain evidence="6">L21-Fru-AB</strain>
    </source>
</reference>
<keyword evidence="1" id="KW-0677">Repeat</keyword>
<dbReference type="KEGG" id="vbl:L21SP4_00721"/>
<dbReference type="PANTHER" id="PTHR24201:SF15">
    <property type="entry name" value="ANKYRIN REPEAT DOMAIN-CONTAINING PROTEIN 66"/>
    <property type="match status" value="1"/>
</dbReference>
<gene>
    <name evidence="5" type="ORF">L21SP4_00721</name>
</gene>
<name>A0A0G3EIL9_9BACT</name>
<feature type="repeat" description="ANK" evidence="3">
    <location>
        <begin position="108"/>
        <end position="140"/>
    </location>
</feature>
<dbReference type="STRING" id="1307763.L21SP4_00721"/>
<evidence type="ECO:0000256" key="1">
    <source>
        <dbReference type="ARBA" id="ARBA00022737"/>
    </source>
</evidence>
<dbReference type="Pfam" id="PF12796">
    <property type="entry name" value="Ank_2"/>
    <property type="match status" value="1"/>
</dbReference>
<accession>A0A0G3EIL9</accession>
<feature type="signal peptide" evidence="4">
    <location>
        <begin position="1"/>
        <end position="22"/>
    </location>
</feature>
<keyword evidence="6" id="KW-1185">Reference proteome</keyword>
<dbReference type="RefSeq" id="WP_052881359.1">
    <property type="nucleotide sequence ID" value="NZ_CP010904.1"/>
</dbReference>
<evidence type="ECO:0000256" key="2">
    <source>
        <dbReference type="ARBA" id="ARBA00023043"/>
    </source>
</evidence>
<feature type="repeat" description="ANK" evidence="3">
    <location>
        <begin position="142"/>
        <end position="174"/>
    </location>
</feature>
<evidence type="ECO:0000256" key="4">
    <source>
        <dbReference type="SAM" id="SignalP"/>
    </source>
</evidence>
<dbReference type="Pfam" id="PF13637">
    <property type="entry name" value="Ank_4"/>
    <property type="match status" value="1"/>
</dbReference>
<dbReference type="SMART" id="SM00248">
    <property type="entry name" value="ANK"/>
    <property type="match status" value="3"/>
</dbReference>
<dbReference type="Proteomes" id="UP000035268">
    <property type="component" value="Chromosome"/>
</dbReference>
<dbReference type="PANTHER" id="PTHR24201">
    <property type="entry name" value="ANK_REP_REGION DOMAIN-CONTAINING PROTEIN"/>
    <property type="match status" value="1"/>
</dbReference>
<dbReference type="PRINTS" id="PR01415">
    <property type="entry name" value="ANKYRIN"/>
</dbReference>
<dbReference type="PROSITE" id="PS50297">
    <property type="entry name" value="ANK_REP_REGION"/>
    <property type="match status" value="3"/>
</dbReference>
<evidence type="ECO:0000256" key="3">
    <source>
        <dbReference type="PROSITE-ProRule" id="PRU00023"/>
    </source>
</evidence>
<sequence precursor="true">MNMHPSVAALIACCLCLGLAQGCGRDTAESSPPPQEAEKQTYTSTQLAEAAFRGEAGKVRTMLKSGLEADGRDEQKRTPLMLASFNGHVETLRILLKAGADPDAKDINDRTPLMFASTGAFPEAVRLLLRHGADVNAVDGGEHWSPLMFAAGEGHEAVVDVLLEHGADPSLKDADGDTAADFARDRGHVHLARKIGAGDAASD</sequence>
<evidence type="ECO:0000313" key="5">
    <source>
        <dbReference type="EMBL" id="AKJ63989.1"/>
    </source>
</evidence>
<dbReference type="PROSITE" id="PS50088">
    <property type="entry name" value="ANK_REPEAT"/>
    <property type="match status" value="3"/>
</dbReference>